<dbReference type="Pfam" id="PF00034">
    <property type="entry name" value="Cytochrom_C"/>
    <property type="match status" value="1"/>
</dbReference>
<reference evidence="12 13" key="1">
    <citation type="journal article" date="2007" name="Nat. Genet.">
        <title>Comparative genomic analysis of three Leishmania species that cause diverse human disease.</title>
        <authorList>
            <person name="Peacock C.S."/>
            <person name="Seeger K."/>
            <person name="Harris D."/>
            <person name="Murphy L."/>
            <person name="Ruiz J.C."/>
            <person name="Quail M.A."/>
            <person name="Peters N."/>
            <person name="Adlem E."/>
            <person name="Tivey A."/>
            <person name="Aslett M."/>
            <person name="Kerhornou A."/>
            <person name="Ivens A."/>
            <person name="Fraser A."/>
            <person name="Rajandream M.A."/>
            <person name="Carver T."/>
            <person name="Norbertczak H."/>
            <person name="Chillingworth T."/>
            <person name="Hance Z."/>
            <person name="Jagels K."/>
            <person name="Moule S."/>
            <person name="Ormond D."/>
            <person name="Rutter S."/>
            <person name="Squares R."/>
            <person name="Whitehead S."/>
            <person name="Rabbinowitsch E."/>
            <person name="Arrowsmith C."/>
            <person name="White B."/>
            <person name="Thurston S."/>
            <person name="Bringaud F."/>
            <person name="Baldauf S.L."/>
            <person name="Faulconbridge A."/>
            <person name="Jeffares D."/>
            <person name="Depledge D.P."/>
            <person name="Oyola S.O."/>
            <person name="Hilley J.D."/>
            <person name="Brito L.O."/>
            <person name="Tosi L.R."/>
            <person name="Barrell B."/>
            <person name="Cruz A.K."/>
            <person name="Mottram J.C."/>
            <person name="Smith D.F."/>
            <person name="Berriman M."/>
        </authorList>
    </citation>
    <scope>NUCLEOTIDE SEQUENCE [LARGE SCALE GENOMIC DNA]</scope>
    <source>
        <strain evidence="12 13">JPCM5</strain>
    </source>
</reference>
<dbReference type="SUPFAM" id="SSF46626">
    <property type="entry name" value="Cytochrome c"/>
    <property type="match status" value="1"/>
</dbReference>
<keyword evidence="6 10" id="KW-0249">Electron transport</keyword>
<dbReference type="GeneID" id="5068021"/>
<dbReference type="FunCoup" id="A4HX28">
    <property type="interactions" value="198"/>
</dbReference>
<evidence type="ECO:0000256" key="5">
    <source>
        <dbReference type="ARBA" id="ARBA00022723"/>
    </source>
</evidence>
<accession>A4HX28</accession>
<dbReference type="InterPro" id="IPR036909">
    <property type="entry name" value="Cyt_c-like_dom_sf"/>
</dbReference>
<name>A4HX28_LEIIN</name>
<evidence type="ECO:0000256" key="10">
    <source>
        <dbReference type="RuleBase" id="RU004427"/>
    </source>
</evidence>
<dbReference type="KEGG" id="lif:LINJ_16_1380"/>
<evidence type="ECO:0000256" key="4">
    <source>
        <dbReference type="ARBA" id="ARBA00022617"/>
    </source>
</evidence>
<dbReference type="PROSITE" id="PS51007">
    <property type="entry name" value="CYTC"/>
    <property type="match status" value="1"/>
</dbReference>
<dbReference type="PANTHER" id="PTHR11961">
    <property type="entry name" value="CYTOCHROME C"/>
    <property type="match status" value="1"/>
</dbReference>
<dbReference type="VEuPathDB" id="TriTrypDB:LINF_160018900"/>
<evidence type="ECO:0000256" key="8">
    <source>
        <dbReference type="PROSITE-ProRule" id="PRU00433"/>
    </source>
</evidence>
<evidence type="ECO:0000259" key="11">
    <source>
        <dbReference type="PROSITE" id="PS51007"/>
    </source>
</evidence>
<dbReference type="GO" id="GO:0046872">
    <property type="term" value="F:metal ion binding"/>
    <property type="evidence" value="ECO:0007669"/>
    <property type="project" value="UniProtKB-KW"/>
</dbReference>
<keyword evidence="10" id="KW-0496">Mitochondrion</keyword>
<evidence type="ECO:0000313" key="13">
    <source>
        <dbReference type="Proteomes" id="UP000008153"/>
    </source>
</evidence>
<evidence type="ECO:0000256" key="1">
    <source>
        <dbReference type="ARBA" id="ARBA00004569"/>
    </source>
</evidence>
<dbReference type="AlphaFoldDB" id="A4HX28"/>
<keyword evidence="10" id="KW-0679">Respiratory chain</keyword>
<dbReference type="GO" id="GO:0005758">
    <property type="term" value="C:mitochondrial intermembrane space"/>
    <property type="evidence" value="ECO:0007669"/>
    <property type="project" value="UniProtKB-SubCell"/>
</dbReference>
<protein>
    <submittedName>
        <fullName evidence="12">Putative cytochrome c</fullName>
    </submittedName>
</protein>
<dbReference type="eggNOG" id="KOG3453">
    <property type="taxonomic scope" value="Eukaryota"/>
</dbReference>
<keyword evidence="3 10" id="KW-0813">Transport</keyword>
<evidence type="ECO:0000256" key="9">
    <source>
        <dbReference type="RuleBase" id="RU004426"/>
    </source>
</evidence>
<comment type="similarity">
    <text evidence="2 9">Belongs to the cytochrome c family.</text>
</comment>
<gene>
    <name evidence="12" type="ORF">LINJ_16_1380</name>
</gene>
<dbReference type="SMR" id="A4HX28"/>
<evidence type="ECO:0000313" key="12">
    <source>
        <dbReference type="EMBL" id="CAM67015.2"/>
    </source>
</evidence>
<dbReference type="EMBL" id="FR796448">
    <property type="protein sequence ID" value="CAM67015.2"/>
    <property type="molecule type" value="Genomic_DNA"/>
</dbReference>
<dbReference type="RefSeq" id="XP_001464619.2">
    <property type="nucleotide sequence ID" value="XM_001464582.2"/>
</dbReference>
<dbReference type="InterPro" id="IPR009056">
    <property type="entry name" value="Cyt_c-like_dom"/>
</dbReference>
<comment type="PTM">
    <text evidence="10">Binds 1 heme group per subunit.</text>
</comment>
<dbReference type="InParanoid" id="A4HX28"/>
<feature type="domain" description="Cytochrome c" evidence="11">
    <location>
        <begin position="119"/>
        <end position="220"/>
    </location>
</feature>
<evidence type="ECO:0000256" key="7">
    <source>
        <dbReference type="ARBA" id="ARBA00023004"/>
    </source>
</evidence>
<keyword evidence="5 8" id="KW-0479">Metal-binding</keyword>
<reference evidence="12 13" key="2">
    <citation type="journal article" date="2011" name="Genome Res.">
        <title>Chromosome and gene copy number variation allow major structural change between species and strains of Leishmania.</title>
        <authorList>
            <person name="Rogers M.B."/>
            <person name="Hilley J.D."/>
            <person name="Dickens N.J."/>
            <person name="Wilkes J."/>
            <person name="Bates P.A."/>
            <person name="Depledge D.P."/>
            <person name="Harris D."/>
            <person name="Her Y."/>
            <person name="Herzyk P."/>
            <person name="Imamura H."/>
            <person name="Otto T.D."/>
            <person name="Sanders M."/>
            <person name="Seeger K."/>
            <person name="Dujardin J.C."/>
            <person name="Berriman M."/>
            <person name="Smith D.F."/>
            <person name="Hertz-Fowler C."/>
            <person name="Mottram J.C."/>
        </authorList>
    </citation>
    <scope>NUCLEOTIDE SEQUENCE [LARGE SCALE GENOMIC DNA]</scope>
    <source>
        <strain evidence="12 13">JPCM5</strain>
    </source>
</reference>
<dbReference type="GO" id="GO:0009055">
    <property type="term" value="F:electron transfer activity"/>
    <property type="evidence" value="ECO:0007669"/>
    <property type="project" value="InterPro"/>
</dbReference>
<comment type="subcellular location">
    <subcellularLocation>
        <location evidence="1">Mitochondrion intermembrane space</location>
    </subcellularLocation>
</comment>
<keyword evidence="13" id="KW-1185">Reference proteome</keyword>
<dbReference type="PRINTS" id="PR00604">
    <property type="entry name" value="CYTCHRMECIAB"/>
</dbReference>
<evidence type="ECO:0000256" key="6">
    <source>
        <dbReference type="ARBA" id="ARBA00022982"/>
    </source>
</evidence>
<keyword evidence="7 8" id="KW-0408">Iron</keyword>
<sequence>MEGGSELLRRRLSQTLSLYSLGFLPSPSASCSPLRNPVCTLLVASTGATTHNTHTWHSLSLTQSPLLLAPSLSQALSLALAWAHTHAHTPPLLLSTQALHTQYTALIMPPKARAPLPPGDVERGEKLFKGRAAQCHTATKGGANGVGPNLFGIVHRPSGKVEGFAYSKANAESGVVWTPEVLDVYLENPKKFMPGTKMSFAGIKKPQERADVIAYLETLK</sequence>
<proteinExistence type="inferred from homology"/>
<dbReference type="Proteomes" id="UP000008153">
    <property type="component" value="Chromosome 16"/>
</dbReference>
<evidence type="ECO:0000256" key="3">
    <source>
        <dbReference type="ARBA" id="ARBA00022448"/>
    </source>
</evidence>
<dbReference type="GO" id="GO:0020037">
    <property type="term" value="F:heme binding"/>
    <property type="evidence" value="ECO:0007669"/>
    <property type="project" value="InterPro"/>
</dbReference>
<dbReference type="Gene3D" id="1.10.760.10">
    <property type="entry name" value="Cytochrome c-like domain"/>
    <property type="match status" value="1"/>
</dbReference>
<dbReference type="FunFam" id="1.10.760.10:FF:000014">
    <property type="entry name" value="Cytochrome c"/>
    <property type="match status" value="1"/>
</dbReference>
<evidence type="ECO:0000256" key="2">
    <source>
        <dbReference type="ARBA" id="ARBA00006488"/>
    </source>
</evidence>
<organism evidence="12 13">
    <name type="scientific">Leishmania infantum</name>
    <dbReference type="NCBI Taxonomy" id="5671"/>
    <lineage>
        <taxon>Eukaryota</taxon>
        <taxon>Discoba</taxon>
        <taxon>Euglenozoa</taxon>
        <taxon>Kinetoplastea</taxon>
        <taxon>Metakinetoplastina</taxon>
        <taxon>Trypanosomatida</taxon>
        <taxon>Trypanosomatidae</taxon>
        <taxon>Leishmaniinae</taxon>
        <taxon>Leishmania</taxon>
    </lineage>
</organism>
<dbReference type="STRING" id="5671.A4HX28"/>
<keyword evidence="4 8" id="KW-0349">Heme</keyword>
<comment type="function">
    <text evidence="10">Electron carrier protein. The oxidized form of the cytochrome c heme group can accept an electron from the heme group of the cytochrome c1 subunit of cytochrome reductase. Cytochrome c then transfers this electron to the cytochrome oxidase complex, the final protein carrier in the mitochondrial electron-transport chain.</text>
</comment>
<dbReference type="InterPro" id="IPR002327">
    <property type="entry name" value="Cyt_c_1A/1B"/>
</dbReference>